<organism evidence="2 3">
    <name type="scientific">Coprinellus micaceus</name>
    <name type="common">Glistening ink-cap mushroom</name>
    <name type="synonym">Coprinus micaceus</name>
    <dbReference type="NCBI Taxonomy" id="71717"/>
    <lineage>
        <taxon>Eukaryota</taxon>
        <taxon>Fungi</taxon>
        <taxon>Dikarya</taxon>
        <taxon>Basidiomycota</taxon>
        <taxon>Agaricomycotina</taxon>
        <taxon>Agaricomycetes</taxon>
        <taxon>Agaricomycetidae</taxon>
        <taxon>Agaricales</taxon>
        <taxon>Agaricineae</taxon>
        <taxon>Psathyrellaceae</taxon>
        <taxon>Coprinellus</taxon>
    </lineage>
</organism>
<name>A0A4Y7SMI2_COPMI</name>
<feature type="region of interest" description="Disordered" evidence="1">
    <location>
        <begin position="64"/>
        <end position="363"/>
    </location>
</feature>
<feature type="compositionally biased region" description="Polar residues" evidence="1">
    <location>
        <begin position="131"/>
        <end position="142"/>
    </location>
</feature>
<accession>A0A4Y7SMI2</accession>
<sequence>MASKAPQDNEPTGHHSEFFAGAQNTTTRDMTTNAYNGQTIFSHDASIYRDNAVRNQATHGAHLTVHMPSPSAQPVSPQSHSRSSSSTRSSPRATPDRYPAPSYYEAPRGANTLGAVPQNPYGSRQPEYHQQESSPPTPQGSESIDGGRGPGGLLALARDDPLHPQPDYGLTPPQLPSPSFESLSGFGTSPLLREPSSLGGSDELSPDDSRSVALRPPEETEVDRRSVSTPPAPQEARSEVEERVRPPAPAAPQTAENVDEQLPAPAASAHDGLHAEGAGSAREDGGDVKAEQEEPKDALEGERSTPLFQRTPASGHLSLESPSRVHFNSAPSFDDQSSVSDEGEANAAPAAPPEGAQQAKLGSGKRFRFWLSRKLEGLARRVAPTGV</sequence>
<feature type="region of interest" description="Disordered" evidence="1">
    <location>
        <begin position="1"/>
        <end position="24"/>
    </location>
</feature>
<comment type="caution">
    <text evidence="2">The sequence shown here is derived from an EMBL/GenBank/DDBJ whole genome shotgun (WGS) entry which is preliminary data.</text>
</comment>
<evidence type="ECO:0000313" key="3">
    <source>
        <dbReference type="Proteomes" id="UP000298030"/>
    </source>
</evidence>
<dbReference type="Proteomes" id="UP000298030">
    <property type="component" value="Unassembled WGS sequence"/>
</dbReference>
<dbReference type="EMBL" id="QPFP01000082">
    <property type="protein sequence ID" value="TEB23080.1"/>
    <property type="molecule type" value="Genomic_DNA"/>
</dbReference>
<feature type="compositionally biased region" description="Polar residues" evidence="1">
    <location>
        <begin position="329"/>
        <end position="340"/>
    </location>
</feature>
<evidence type="ECO:0000313" key="2">
    <source>
        <dbReference type="EMBL" id="TEB23080.1"/>
    </source>
</evidence>
<feature type="compositionally biased region" description="Basic and acidic residues" evidence="1">
    <location>
        <begin position="236"/>
        <end position="245"/>
    </location>
</feature>
<reference evidence="2 3" key="1">
    <citation type="journal article" date="2019" name="Nat. Ecol. Evol.">
        <title>Megaphylogeny resolves global patterns of mushroom evolution.</title>
        <authorList>
            <person name="Varga T."/>
            <person name="Krizsan K."/>
            <person name="Foldi C."/>
            <person name="Dima B."/>
            <person name="Sanchez-Garcia M."/>
            <person name="Sanchez-Ramirez S."/>
            <person name="Szollosi G.J."/>
            <person name="Szarkandi J.G."/>
            <person name="Papp V."/>
            <person name="Albert L."/>
            <person name="Andreopoulos W."/>
            <person name="Angelini C."/>
            <person name="Antonin V."/>
            <person name="Barry K.W."/>
            <person name="Bougher N.L."/>
            <person name="Buchanan P."/>
            <person name="Buyck B."/>
            <person name="Bense V."/>
            <person name="Catcheside P."/>
            <person name="Chovatia M."/>
            <person name="Cooper J."/>
            <person name="Damon W."/>
            <person name="Desjardin D."/>
            <person name="Finy P."/>
            <person name="Geml J."/>
            <person name="Haridas S."/>
            <person name="Hughes K."/>
            <person name="Justo A."/>
            <person name="Karasinski D."/>
            <person name="Kautmanova I."/>
            <person name="Kiss B."/>
            <person name="Kocsube S."/>
            <person name="Kotiranta H."/>
            <person name="LaButti K.M."/>
            <person name="Lechner B.E."/>
            <person name="Liimatainen K."/>
            <person name="Lipzen A."/>
            <person name="Lukacs Z."/>
            <person name="Mihaltcheva S."/>
            <person name="Morgado L.N."/>
            <person name="Niskanen T."/>
            <person name="Noordeloos M.E."/>
            <person name="Ohm R.A."/>
            <person name="Ortiz-Santana B."/>
            <person name="Ovrebo C."/>
            <person name="Racz N."/>
            <person name="Riley R."/>
            <person name="Savchenko A."/>
            <person name="Shiryaev A."/>
            <person name="Soop K."/>
            <person name="Spirin V."/>
            <person name="Szebenyi C."/>
            <person name="Tomsovsky M."/>
            <person name="Tulloss R.E."/>
            <person name="Uehling J."/>
            <person name="Grigoriev I.V."/>
            <person name="Vagvolgyi C."/>
            <person name="Papp T."/>
            <person name="Martin F.M."/>
            <person name="Miettinen O."/>
            <person name="Hibbett D.S."/>
            <person name="Nagy L.G."/>
        </authorList>
    </citation>
    <scope>NUCLEOTIDE SEQUENCE [LARGE SCALE GENOMIC DNA]</scope>
    <source>
        <strain evidence="2 3">FP101781</strain>
    </source>
</reference>
<dbReference type="AlphaFoldDB" id="A0A4Y7SMI2"/>
<gene>
    <name evidence="2" type="ORF">FA13DRAFT_1740385</name>
</gene>
<feature type="compositionally biased region" description="Polar residues" evidence="1">
    <location>
        <begin position="177"/>
        <end position="187"/>
    </location>
</feature>
<evidence type="ECO:0000256" key="1">
    <source>
        <dbReference type="SAM" id="MobiDB-lite"/>
    </source>
</evidence>
<keyword evidence="3" id="KW-1185">Reference proteome</keyword>
<feature type="compositionally biased region" description="Low complexity" evidence="1">
    <location>
        <begin position="68"/>
        <end position="92"/>
    </location>
</feature>
<feature type="compositionally biased region" description="Basic and acidic residues" evidence="1">
    <location>
        <begin position="216"/>
        <end position="226"/>
    </location>
</feature>
<feature type="compositionally biased region" description="Low complexity" evidence="1">
    <location>
        <begin position="345"/>
        <end position="359"/>
    </location>
</feature>
<protein>
    <submittedName>
        <fullName evidence="2">Uncharacterized protein</fullName>
    </submittedName>
</protein>
<proteinExistence type="predicted"/>
<feature type="compositionally biased region" description="Basic and acidic residues" evidence="1">
    <location>
        <begin position="281"/>
        <end position="303"/>
    </location>
</feature>